<evidence type="ECO:0008006" key="5">
    <source>
        <dbReference type="Google" id="ProtNLM"/>
    </source>
</evidence>
<comment type="caution">
    <text evidence="3">The sequence shown here is derived from an EMBL/GenBank/DDBJ whole genome shotgun (WGS) entry which is preliminary data.</text>
</comment>
<dbReference type="PANTHER" id="PTHR14845:SF5">
    <property type="entry name" value="BASAL BODY-ORIENTATION FACTOR 1"/>
    <property type="match status" value="1"/>
</dbReference>
<evidence type="ECO:0000313" key="3">
    <source>
        <dbReference type="EMBL" id="KAK5614445.1"/>
    </source>
</evidence>
<feature type="region of interest" description="Disordered" evidence="2">
    <location>
        <begin position="460"/>
        <end position="482"/>
    </location>
</feature>
<name>A0AAV9RZF0_9TELE</name>
<evidence type="ECO:0000313" key="4">
    <source>
        <dbReference type="Proteomes" id="UP001311232"/>
    </source>
</evidence>
<feature type="region of interest" description="Disordered" evidence="2">
    <location>
        <begin position="1"/>
        <end position="35"/>
    </location>
</feature>
<sequence>MPTTKTSKTKWEKVGKGKKSSKHEPKSEKEPDLETARTNAALWELKLKTTEQDLSDYRGAHHNMARMNEQLTNQLYRSEQNSVDMTGYWQREVEAREEKIRMLEDKLKTQEALALQKRNKQAQDFKMLQDEIKIMEENEARLEKELNVMRKSMDFSKKEHEENLRKIEDNFQRDKTNLKREMMLLCNQEIAQMKLDHHEAIVQMESELHSAFKEQDRLNKTLRATIQEAEDLKQLTHSLAKEKLSLTLEKDMLESTVKKNTAKIEVKEKKLSEVMAKVTSLELALGEISRKLEQQEEKEKRNLVTIQAGQVELDKLQMLLTMREKEMQHVKQLARTIVDKRREVEVFFHEALDHVRQEIVASRLRYKKQALQDYQQKFREATARMIKFPPIRTFNKSPNSTSYLYADMEAAAQWSHSPSSEVHMSHLTWEQKEKVLGLLFAKMNGQTERIREELCRGAQRTPGAMSILPSTSNSVSDTHHTT</sequence>
<protein>
    <recommendedName>
        <fullName evidence="5">Basal body-orientation factor 1</fullName>
    </recommendedName>
</protein>
<dbReference type="PANTHER" id="PTHR14845">
    <property type="entry name" value="COILED-COIL DOMAIN-CONTAINING 166"/>
    <property type="match status" value="1"/>
</dbReference>
<evidence type="ECO:0000256" key="1">
    <source>
        <dbReference type="SAM" id="Coils"/>
    </source>
</evidence>
<accession>A0AAV9RZF0</accession>
<proteinExistence type="predicted"/>
<dbReference type="Proteomes" id="UP001311232">
    <property type="component" value="Unassembled WGS sequence"/>
</dbReference>
<reference evidence="3 4" key="1">
    <citation type="submission" date="2021-06" db="EMBL/GenBank/DDBJ databases">
        <authorList>
            <person name="Palmer J.M."/>
        </authorList>
    </citation>
    <scope>NUCLEOTIDE SEQUENCE [LARGE SCALE GENOMIC DNA]</scope>
    <source>
        <strain evidence="3 4">MEX-2019</strain>
        <tissue evidence="3">Muscle</tissue>
    </source>
</reference>
<evidence type="ECO:0000256" key="2">
    <source>
        <dbReference type="SAM" id="MobiDB-lite"/>
    </source>
</evidence>
<feature type="compositionally biased region" description="Basic and acidic residues" evidence="2">
    <location>
        <begin position="22"/>
        <end position="35"/>
    </location>
</feature>
<gene>
    <name evidence="3" type="ORF">CRENBAI_024358</name>
</gene>
<keyword evidence="4" id="KW-1185">Reference proteome</keyword>
<organism evidence="3 4">
    <name type="scientific">Crenichthys baileyi</name>
    <name type="common">White River springfish</name>
    <dbReference type="NCBI Taxonomy" id="28760"/>
    <lineage>
        <taxon>Eukaryota</taxon>
        <taxon>Metazoa</taxon>
        <taxon>Chordata</taxon>
        <taxon>Craniata</taxon>
        <taxon>Vertebrata</taxon>
        <taxon>Euteleostomi</taxon>
        <taxon>Actinopterygii</taxon>
        <taxon>Neopterygii</taxon>
        <taxon>Teleostei</taxon>
        <taxon>Neoteleostei</taxon>
        <taxon>Acanthomorphata</taxon>
        <taxon>Ovalentaria</taxon>
        <taxon>Atherinomorphae</taxon>
        <taxon>Cyprinodontiformes</taxon>
        <taxon>Goodeidae</taxon>
        <taxon>Crenichthys</taxon>
    </lineage>
</organism>
<feature type="coiled-coil region" evidence="1">
    <location>
        <begin position="93"/>
        <end position="181"/>
    </location>
</feature>
<keyword evidence="1" id="KW-0175">Coiled coil</keyword>
<dbReference type="AlphaFoldDB" id="A0AAV9RZF0"/>
<dbReference type="EMBL" id="JAHHUM010001161">
    <property type="protein sequence ID" value="KAK5614445.1"/>
    <property type="molecule type" value="Genomic_DNA"/>
</dbReference>